<feature type="domain" description="Kazal-like" evidence="5">
    <location>
        <begin position="38"/>
        <end position="61"/>
    </location>
</feature>
<sequence length="104" mass="11870">MGRRRIAYAFNYDAPTAGIIFLIGVSVSYTIKLPPCWCHKILKPVCGSDGKTYSNECDFECEKITKPDLTVVKQGECDAYMRVLSYMDSGVRFGREDLRKRMFP</sequence>
<keyword evidence="7" id="KW-1185">Reference proteome</keyword>
<keyword evidence="1" id="KW-0646">Protease inhibitor</keyword>
<dbReference type="InterPro" id="IPR002350">
    <property type="entry name" value="Kazal_dom"/>
</dbReference>
<dbReference type="PROSITE" id="PS00282">
    <property type="entry name" value="KAZAL_1"/>
    <property type="match status" value="1"/>
</dbReference>
<dbReference type="SMART" id="SM00280">
    <property type="entry name" value="KAZAL"/>
    <property type="match status" value="1"/>
</dbReference>
<evidence type="ECO:0000313" key="7">
    <source>
        <dbReference type="Proteomes" id="UP000838878"/>
    </source>
</evidence>
<dbReference type="InterPro" id="IPR053265">
    <property type="entry name" value="Serpin"/>
</dbReference>
<evidence type="ECO:0000313" key="6">
    <source>
        <dbReference type="EMBL" id="CAH0725524.1"/>
    </source>
</evidence>
<keyword evidence="3" id="KW-1015">Disulfide bond</keyword>
<protein>
    <recommendedName>
        <fullName evidence="5">Kazal-like domain-containing protein</fullName>
    </recommendedName>
</protein>
<dbReference type="Gene3D" id="3.30.60.30">
    <property type="match status" value="1"/>
</dbReference>
<feature type="transmembrane region" description="Helical" evidence="4">
    <location>
        <begin position="12"/>
        <end position="31"/>
    </location>
</feature>
<evidence type="ECO:0000256" key="3">
    <source>
        <dbReference type="ARBA" id="ARBA00023157"/>
    </source>
</evidence>
<dbReference type="GO" id="GO:0004867">
    <property type="term" value="F:serine-type endopeptidase inhibitor activity"/>
    <property type="evidence" value="ECO:0007669"/>
    <property type="project" value="UniProtKB-KW"/>
</dbReference>
<dbReference type="AlphaFoldDB" id="A0A8J9UVA4"/>
<keyword evidence="2" id="KW-0722">Serine protease inhibitor</keyword>
<keyword evidence="4" id="KW-0472">Membrane</keyword>
<dbReference type="CDD" id="cd00104">
    <property type="entry name" value="KAZAL_FS"/>
    <property type="match status" value="1"/>
</dbReference>
<dbReference type="PANTHER" id="PTHR21131:SF0">
    <property type="entry name" value="GEO10195P1-RELATED"/>
    <property type="match status" value="1"/>
</dbReference>
<evidence type="ECO:0000256" key="2">
    <source>
        <dbReference type="ARBA" id="ARBA00022900"/>
    </source>
</evidence>
<evidence type="ECO:0000256" key="4">
    <source>
        <dbReference type="SAM" id="Phobius"/>
    </source>
</evidence>
<dbReference type="PANTHER" id="PTHR21131">
    <property type="entry name" value="SERINE-TYPE ENDOPEPTIDASE INHIBITOR"/>
    <property type="match status" value="1"/>
</dbReference>
<dbReference type="Pfam" id="PF00050">
    <property type="entry name" value="Kazal_1"/>
    <property type="match status" value="1"/>
</dbReference>
<proteinExistence type="predicted"/>
<name>A0A8J9UVA4_9NEOP</name>
<evidence type="ECO:0000259" key="5">
    <source>
        <dbReference type="PROSITE" id="PS00282"/>
    </source>
</evidence>
<dbReference type="OrthoDB" id="126772at2759"/>
<dbReference type="FunFam" id="3.30.60.30:FF:000067">
    <property type="entry name" value="Thrombin inhibitor rhodniin"/>
    <property type="match status" value="1"/>
</dbReference>
<evidence type="ECO:0000256" key="1">
    <source>
        <dbReference type="ARBA" id="ARBA00022690"/>
    </source>
</evidence>
<organism evidence="6 7">
    <name type="scientific">Brenthis ino</name>
    <name type="common">lesser marbled fritillary</name>
    <dbReference type="NCBI Taxonomy" id="405034"/>
    <lineage>
        <taxon>Eukaryota</taxon>
        <taxon>Metazoa</taxon>
        <taxon>Ecdysozoa</taxon>
        <taxon>Arthropoda</taxon>
        <taxon>Hexapoda</taxon>
        <taxon>Insecta</taxon>
        <taxon>Pterygota</taxon>
        <taxon>Neoptera</taxon>
        <taxon>Endopterygota</taxon>
        <taxon>Lepidoptera</taxon>
        <taxon>Glossata</taxon>
        <taxon>Ditrysia</taxon>
        <taxon>Papilionoidea</taxon>
        <taxon>Nymphalidae</taxon>
        <taxon>Heliconiinae</taxon>
        <taxon>Argynnini</taxon>
        <taxon>Brenthis</taxon>
    </lineage>
</organism>
<dbReference type="Proteomes" id="UP000838878">
    <property type="component" value="Chromosome 5"/>
</dbReference>
<dbReference type="InterPro" id="IPR036058">
    <property type="entry name" value="Kazal_dom_sf"/>
</dbReference>
<dbReference type="SUPFAM" id="SSF100895">
    <property type="entry name" value="Kazal-type serine protease inhibitors"/>
    <property type="match status" value="1"/>
</dbReference>
<reference evidence="6" key="1">
    <citation type="submission" date="2021-12" db="EMBL/GenBank/DDBJ databases">
        <authorList>
            <person name="Martin H S."/>
        </authorList>
    </citation>
    <scope>NUCLEOTIDE SEQUENCE</scope>
</reference>
<accession>A0A8J9UVA4</accession>
<keyword evidence="4" id="KW-1133">Transmembrane helix</keyword>
<gene>
    <name evidence="6" type="ORF">BINO364_LOCUS11099</name>
</gene>
<keyword evidence="4" id="KW-0812">Transmembrane</keyword>
<dbReference type="EMBL" id="OV170225">
    <property type="protein sequence ID" value="CAH0725524.1"/>
    <property type="molecule type" value="Genomic_DNA"/>
</dbReference>
<feature type="non-terminal residue" evidence="6">
    <location>
        <position position="104"/>
    </location>
</feature>